<evidence type="ECO:0000259" key="6">
    <source>
        <dbReference type="PROSITE" id="PS50011"/>
    </source>
</evidence>
<gene>
    <name evidence="7" type="ORF">BON30_48980</name>
</gene>
<dbReference type="Pfam" id="PF00069">
    <property type="entry name" value="Pkinase"/>
    <property type="match status" value="1"/>
</dbReference>
<dbReference type="Gene3D" id="1.10.510.10">
    <property type="entry name" value="Transferase(Phosphotransferase) domain 1"/>
    <property type="match status" value="1"/>
</dbReference>
<accession>A0A1L9ATQ3</accession>
<dbReference type="PROSITE" id="PS50011">
    <property type="entry name" value="PROTEIN_KINASE_DOM"/>
    <property type="match status" value="1"/>
</dbReference>
<evidence type="ECO:0000256" key="5">
    <source>
        <dbReference type="SAM" id="MobiDB-lite"/>
    </source>
</evidence>
<dbReference type="InterPro" id="IPR011009">
    <property type="entry name" value="Kinase-like_dom_sf"/>
</dbReference>
<organism evidence="7 8">
    <name type="scientific">Cystobacter ferrugineus</name>
    <dbReference type="NCBI Taxonomy" id="83449"/>
    <lineage>
        <taxon>Bacteria</taxon>
        <taxon>Pseudomonadati</taxon>
        <taxon>Myxococcota</taxon>
        <taxon>Myxococcia</taxon>
        <taxon>Myxococcales</taxon>
        <taxon>Cystobacterineae</taxon>
        <taxon>Archangiaceae</taxon>
        <taxon>Cystobacter</taxon>
    </lineage>
</organism>
<dbReference type="AlphaFoldDB" id="A0A1L9ATQ3"/>
<dbReference type="Proteomes" id="UP000182229">
    <property type="component" value="Unassembled WGS sequence"/>
</dbReference>
<evidence type="ECO:0000313" key="7">
    <source>
        <dbReference type="EMBL" id="OJH33390.1"/>
    </source>
</evidence>
<protein>
    <recommendedName>
        <fullName evidence="6">Protein kinase domain-containing protein</fullName>
    </recommendedName>
</protein>
<evidence type="ECO:0000256" key="4">
    <source>
        <dbReference type="ARBA" id="ARBA00022840"/>
    </source>
</evidence>
<dbReference type="GO" id="GO:0005524">
    <property type="term" value="F:ATP binding"/>
    <property type="evidence" value="ECO:0007669"/>
    <property type="project" value="UniProtKB-KW"/>
</dbReference>
<keyword evidence="1" id="KW-0808">Transferase</keyword>
<dbReference type="PANTHER" id="PTHR43289">
    <property type="entry name" value="MITOGEN-ACTIVATED PROTEIN KINASE KINASE KINASE 20-RELATED"/>
    <property type="match status" value="1"/>
</dbReference>
<dbReference type="InterPro" id="IPR000719">
    <property type="entry name" value="Prot_kinase_dom"/>
</dbReference>
<name>A0A1L9ATQ3_9BACT</name>
<sequence length="367" mass="40585">MSANPDYDSGLLASRQLILPGYPELAGQPRLVELKPFFPHQHPSGVVDRCIEEVRRAGLVSHPNLAGIWGCVFDDTTPYVLMEHLPGCFLLTLLDAAVAVGRRLSPAFGAYLATELADALHHVHRKKDEEEQPLNLVHRAIGPRRIRVGVTGRIQLTHFGVVYTELLDRPLSPGGLLRGDAAYLAPELLRGFFQPEENQEDPLTPKGLDERADVFSLGVVMLEMLLVRYPRAEREPLWQDLKARFPASVLNEDPSLVKLETLANRVLHFGPAEVRRAAGEMPEPLRRIITRALRSNPDERYATSSDMHGDLYDYLHSMNPLYGPKEAAEEATKILMEAADLGRLGGAARVEPGSPSPPPDAEPGNIH</sequence>
<proteinExistence type="predicted"/>
<reference evidence="8" key="1">
    <citation type="submission" date="2016-11" db="EMBL/GenBank/DDBJ databases">
        <authorList>
            <person name="Shukria A."/>
            <person name="Stevens D.C."/>
        </authorList>
    </citation>
    <scope>NUCLEOTIDE SEQUENCE [LARGE SCALE GENOMIC DNA]</scope>
    <source>
        <strain evidence="8">Cbfe23</strain>
    </source>
</reference>
<keyword evidence="8" id="KW-1185">Reference proteome</keyword>
<keyword evidence="3" id="KW-0418">Kinase</keyword>
<evidence type="ECO:0000256" key="2">
    <source>
        <dbReference type="ARBA" id="ARBA00022741"/>
    </source>
</evidence>
<dbReference type="STRING" id="83449.BON30_48980"/>
<reference evidence="7 8" key="2">
    <citation type="submission" date="2016-12" db="EMBL/GenBank/DDBJ databases">
        <title>Draft Genome Sequence of Cystobacter ferrugineus Strain Cbfe23.</title>
        <authorList>
            <person name="Akbar S."/>
            <person name="Dowd S.E."/>
            <person name="Stevens D.C."/>
        </authorList>
    </citation>
    <scope>NUCLEOTIDE SEQUENCE [LARGE SCALE GENOMIC DNA]</scope>
    <source>
        <strain evidence="7 8">Cbfe23</strain>
    </source>
</reference>
<comment type="caution">
    <text evidence="7">The sequence shown here is derived from an EMBL/GenBank/DDBJ whole genome shotgun (WGS) entry which is preliminary data.</text>
</comment>
<dbReference type="SMART" id="SM00220">
    <property type="entry name" value="S_TKc"/>
    <property type="match status" value="1"/>
</dbReference>
<keyword evidence="4" id="KW-0067">ATP-binding</keyword>
<evidence type="ECO:0000256" key="1">
    <source>
        <dbReference type="ARBA" id="ARBA00022679"/>
    </source>
</evidence>
<dbReference type="EMBL" id="MPIN01000041">
    <property type="protein sequence ID" value="OJH33390.1"/>
    <property type="molecule type" value="Genomic_DNA"/>
</dbReference>
<feature type="domain" description="Protein kinase" evidence="6">
    <location>
        <begin position="1"/>
        <end position="315"/>
    </location>
</feature>
<dbReference type="SUPFAM" id="SSF56112">
    <property type="entry name" value="Protein kinase-like (PK-like)"/>
    <property type="match status" value="1"/>
</dbReference>
<feature type="region of interest" description="Disordered" evidence="5">
    <location>
        <begin position="345"/>
        <end position="367"/>
    </location>
</feature>
<keyword evidence="2" id="KW-0547">Nucleotide-binding</keyword>
<evidence type="ECO:0000313" key="8">
    <source>
        <dbReference type="Proteomes" id="UP000182229"/>
    </source>
</evidence>
<dbReference type="GO" id="GO:0004674">
    <property type="term" value="F:protein serine/threonine kinase activity"/>
    <property type="evidence" value="ECO:0007669"/>
    <property type="project" value="TreeGrafter"/>
</dbReference>
<dbReference type="PANTHER" id="PTHR43289:SF6">
    <property type="entry name" value="SERINE_THREONINE-PROTEIN KINASE NEKL-3"/>
    <property type="match status" value="1"/>
</dbReference>
<evidence type="ECO:0000256" key="3">
    <source>
        <dbReference type="ARBA" id="ARBA00022777"/>
    </source>
</evidence>